<organism evidence="1 2">
    <name type="scientific">Austropuccinia psidii MF-1</name>
    <dbReference type="NCBI Taxonomy" id="1389203"/>
    <lineage>
        <taxon>Eukaryota</taxon>
        <taxon>Fungi</taxon>
        <taxon>Dikarya</taxon>
        <taxon>Basidiomycota</taxon>
        <taxon>Pucciniomycotina</taxon>
        <taxon>Pucciniomycetes</taxon>
        <taxon>Pucciniales</taxon>
        <taxon>Sphaerophragmiaceae</taxon>
        <taxon>Austropuccinia</taxon>
    </lineage>
</organism>
<sequence>MNIIFLTDLSERWLIIQIYDIITFSETFPLYLERLQIDLPKLIQVKMKISIDKCNLCFQELEEIGNVVPGLSLGIVKRKVEAVLIKAMPQTKREIIPFLGFSIYYRRNLKEFATLSERLYRICDQNTVFEMTQERITAYERKLITPWKMLLYSLCKLENAFQTPR</sequence>
<dbReference type="InterPro" id="IPR043502">
    <property type="entry name" value="DNA/RNA_pol_sf"/>
</dbReference>
<dbReference type="InterPro" id="IPR043128">
    <property type="entry name" value="Rev_trsase/Diguanyl_cyclase"/>
</dbReference>
<dbReference type="EMBL" id="AVOT02054902">
    <property type="protein sequence ID" value="MBW0549557.1"/>
    <property type="molecule type" value="Genomic_DNA"/>
</dbReference>
<accession>A0A9Q3IT99</accession>
<dbReference type="SUPFAM" id="SSF56672">
    <property type="entry name" value="DNA/RNA polymerases"/>
    <property type="match status" value="1"/>
</dbReference>
<dbReference type="Gene3D" id="3.30.70.270">
    <property type="match status" value="1"/>
</dbReference>
<comment type="caution">
    <text evidence="1">The sequence shown here is derived from an EMBL/GenBank/DDBJ whole genome shotgun (WGS) entry which is preliminary data.</text>
</comment>
<evidence type="ECO:0000313" key="2">
    <source>
        <dbReference type="Proteomes" id="UP000765509"/>
    </source>
</evidence>
<name>A0A9Q3IT99_9BASI</name>
<gene>
    <name evidence="1" type="ORF">O181_089272</name>
</gene>
<proteinExistence type="predicted"/>
<dbReference type="AlphaFoldDB" id="A0A9Q3IT99"/>
<evidence type="ECO:0000313" key="1">
    <source>
        <dbReference type="EMBL" id="MBW0549557.1"/>
    </source>
</evidence>
<keyword evidence="2" id="KW-1185">Reference proteome</keyword>
<dbReference type="Proteomes" id="UP000765509">
    <property type="component" value="Unassembled WGS sequence"/>
</dbReference>
<reference evidence="1" key="1">
    <citation type="submission" date="2021-03" db="EMBL/GenBank/DDBJ databases">
        <title>Draft genome sequence of rust myrtle Austropuccinia psidii MF-1, a brazilian biotype.</title>
        <authorList>
            <person name="Quecine M.C."/>
            <person name="Pachon D.M.R."/>
            <person name="Bonatelli M.L."/>
            <person name="Correr F.H."/>
            <person name="Franceschini L.M."/>
            <person name="Leite T.F."/>
            <person name="Margarido G.R.A."/>
            <person name="Almeida C.A."/>
            <person name="Ferrarezi J.A."/>
            <person name="Labate C.A."/>
        </authorList>
    </citation>
    <scope>NUCLEOTIDE SEQUENCE</scope>
    <source>
        <strain evidence="1">MF-1</strain>
    </source>
</reference>
<protein>
    <submittedName>
        <fullName evidence="1">Uncharacterized protein</fullName>
    </submittedName>
</protein>